<dbReference type="STRING" id="1122155.SAMN02745158_02176"/>
<organism evidence="2 3">
    <name type="scientific">Lactonifactor longoviformis DSM 17459</name>
    <dbReference type="NCBI Taxonomy" id="1122155"/>
    <lineage>
        <taxon>Bacteria</taxon>
        <taxon>Bacillati</taxon>
        <taxon>Bacillota</taxon>
        <taxon>Clostridia</taxon>
        <taxon>Eubacteriales</taxon>
        <taxon>Clostridiaceae</taxon>
        <taxon>Lactonifactor</taxon>
    </lineage>
</organism>
<gene>
    <name evidence="2" type="ORF">SAMN02745158_02176</name>
</gene>
<accession>A0A1M4Y0F0</accession>
<evidence type="ECO:0000313" key="2">
    <source>
        <dbReference type="EMBL" id="SHE99168.1"/>
    </source>
</evidence>
<reference evidence="2 3" key="1">
    <citation type="submission" date="2016-11" db="EMBL/GenBank/DDBJ databases">
        <authorList>
            <person name="Jaros S."/>
            <person name="Januszkiewicz K."/>
            <person name="Wedrychowicz H."/>
        </authorList>
    </citation>
    <scope>NUCLEOTIDE SEQUENCE [LARGE SCALE GENOMIC DNA]</scope>
    <source>
        <strain evidence="2 3">DSM 17459</strain>
    </source>
</reference>
<sequence length="181" mass="20906">MSNMIVLFPKQEDGKNIRNLLVRHGYEVTAVCTTGAQALHHANTLNDGIVVCGYRYADMLYTELAECLPRHFEMLLVASARVLSQCEPNGIVSVEMPLKVHELLETVDMMERNISRRRKRRRCMPKERRPEEKAAIDEAKKLLIERNHMTEEEAHRYIQKCSMDSGTNMAETAQMVLRMMK</sequence>
<feature type="domain" description="ANTAR" evidence="1">
    <location>
        <begin position="116"/>
        <end position="177"/>
    </location>
</feature>
<dbReference type="Gene3D" id="1.10.10.10">
    <property type="entry name" value="Winged helix-like DNA-binding domain superfamily/Winged helix DNA-binding domain"/>
    <property type="match status" value="1"/>
</dbReference>
<evidence type="ECO:0000313" key="3">
    <source>
        <dbReference type="Proteomes" id="UP000184245"/>
    </source>
</evidence>
<dbReference type="Proteomes" id="UP000184245">
    <property type="component" value="Unassembled WGS sequence"/>
</dbReference>
<dbReference type="EMBL" id="FQVI01000010">
    <property type="protein sequence ID" value="SHE99168.1"/>
    <property type="molecule type" value="Genomic_DNA"/>
</dbReference>
<dbReference type="RefSeq" id="WP_072851582.1">
    <property type="nucleotide sequence ID" value="NZ_FQVI01000010.1"/>
</dbReference>
<proteinExistence type="predicted"/>
<dbReference type="OrthoDB" id="9808843at2"/>
<keyword evidence="3" id="KW-1185">Reference proteome</keyword>
<dbReference type="SMART" id="SM01012">
    <property type="entry name" value="ANTAR"/>
    <property type="match status" value="1"/>
</dbReference>
<dbReference type="InterPro" id="IPR036388">
    <property type="entry name" value="WH-like_DNA-bd_sf"/>
</dbReference>
<dbReference type="Pfam" id="PF03861">
    <property type="entry name" value="ANTAR"/>
    <property type="match status" value="1"/>
</dbReference>
<dbReference type="AlphaFoldDB" id="A0A1M4Y0F0"/>
<dbReference type="PROSITE" id="PS50921">
    <property type="entry name" value="ANTAR"/>
    <property type="match status" value="1"/>
</dbReference>
<evidence type="ECO:0000259" key="1">
    <source>
        <dbReference type="PROSITE" id="PS50921"/>
    </source>
</evidence>
<dbReference type="SUPFAM" id="SSF52172">
    <property type="entry name" value="CheY-like"/>
    <property type="match status" value="1"/>
</dbReference>
<protein>
    <submittedName>
        <fullName evidence="2">Response regulator NasT</fullName>
    </submittedName>
</protein>
<dbReference type="InterPro" id="IPR011006">
    <property type="entry name" value="CheY-like_superfamily"/>
</dbReference>
<dbReference type="GO" id="GO:0003723">
    <property type="term" value="F:RNA binding"/>
    <property type="evidence" value="ECO:0007669"/>
    <property type="project" value="InterPro"/>
</dbReference>
<name>A0A1M4Y0F0_9CLOT</name>
<dbReference type="InterPro" id="IPR005561">
    <property type="entry name" value="ANTAR"/>
</dbReference>